<evidence type="ECO:0000313" key="3">
    <source>
        <dbReference type="Proteomes" id="UP001054252"/>
    </source>
</evidence>
<comment type="caution">
    <text evidence="2">The sequence shown here is derived from an EMBL/GenBank/DDBJ whole genome shotgun (WGS) entry which is preliminary data.</text>
</comment>
<proteinExistence type="predicted"/>
<keyword evidence="1" id="KW-1133">Transmembrane helix</keyword>
<accession>A0AAV5JW09</accession>
<dbReference type="GO" id="GO:0046527">
    <property type="term" value="F:glucosyltransferase activity"/>
    <property type="evidence" value="ECO:0007669"/>
    <property type="project" value="TreeGrafter"/>
</dbReference>
<dbReference type="PANTHER" id="PTHR12741:SF16">
    <property type="entry name" value="CALLOSE SYNTHASE 7"/>
    <property type="match status" value="1"/>
</dbReference>
<sequence>MHQSKAFEEAMATKSVFQLGSLLLLPMVTEIGLEKGFRSAVVYGKPYPTSNLYWFVTWSMWFLVASWLFAPSVFNPSSFDWQKTVDDWTYWKS</sequence>
<reference evidence="2 3" key="1">
    <citation type="journal article" date="2021" name="Commun. Biol.">
        <title>The genome of Shorea leprosula (Dipterocarpaceae) highlights the ecological relevance of drought in aseasonal tropical rainforests.</title>
        <authorList>
            <person name="Ng K.K.S."/>
            <person name="Kobayashi M.J."/>
            <person name="Fawcett J.A."/>
            <person name="Hatakeyama M."/>
            <person name="Paape T."/>
            <person name="Ng C.H."/>
            <person name="Ang C.C."/>
            <person name="Tnah L.H."/>
            <person name="Lee C.T."/>
            <person name="Nishiyama T."/>
            <person name="Sese J."/>
            <person name="O'Brien M.J."/>
            <person name="Copetti D."/>
            <person name="Mohd Noor M.I."/>
            <person name="Ong R.C."/>
            <person name="Putra M."/>
            <person name="Sireger I.Z."/>
            <person name="Indrioko S."/>
            <person name="Kosugi Y."/>
            <person name="Izuno A."/>
            <person name="Isagi Y."/>
            <person name="Lee S.L."/>
            <person name="Shimizu K.K."/>
        </authorList>
    </citation>
    <scope>NUCLEOTIDE SEQUENCE [LARGE SCALE GENOMIC DNA]</scope>
    <source>
        <strain evidence="2">214</strain>
    </source>
</reference>
<dbReference type="GO" id="GO:0005886">
    <property type="term" value="C:plasma membrane"/>
    <property type="evidence" value="ECO:0007669"/>
    <property type="project" value="TreeGrafter"/>
</dbReference>
<keyword evidence="1" id="KW-0812">Transmembrane</keyword>
<dbReference type="Proteomes" id="UP001054252">
    <property type="component" value="Unassembled WGS sequence"/>
</dbReference>
<dbReference type="AlphaFoldDB" id="A0AAV5JW09"/>
<feature type="transmembrane region" description="Helical" evidence="1">
    <location>
        <begin position="52"/>
        <end position="74"/>
    </location>
</feature>
<name>A0AAV5JW09_9ROSI</name>
<dbReference type="EMBL" id="BPVZ01000043">
    <property type="protein sequence ID" value="GKV15547.1"/>
    <property type="molecule type" value="Genomic_DNA"/>
</dbReference>
<evidence type="ECO:0000256" key="1">
    <source>
        <dbReference type="SAM" id="Phobius"/>
    </source>
</evidence>
<organism evidence="2 3">
    <name type="scientific">Rubroshorea leprosula</name>
    <dbReference type="NCBI Taxonomy" id="152421"/>
    <lineage>
        <taxon>Eukaryota</taxon>
        <taxon>Viridiplantae</taxon>
        <taxon>Streptophyta</taxon>
        <taxon>Embryophyta</taxon>
        <taxon>Tracheophyta</taxon>
        <taxon>Spermatophyta</taxon>
        <taxon>Magnoliopsida</taxon>
        <taxon>eudicotyledons</taxon>
        <taxon>Gunneridae</taxon>
        <taxon>Pentapetalae</taxon>
        <taxon>rosids</taxon>
        <taxon>malvids</taxon>
        <taxon>Malvales</taxon>
        <taxon>Dipterocarpaceae</taxon>
        <taxon>Rubroshorea</taxon>
    </lineage>
</organism>
<keyword evidence="1" id="KW-0472">Membrane</keyword>
<keyword evidence="3" id="KW-1185">Reference proteome</keyword>
<dbReference type="PANTHER" id="PTHR12741">
    <property type="entry name" value="LYST-INTERACTING PROTEIN LIP5 DOPAMINE RESPONSIVE PROTEIN DRG-1"/>
    <property type="match status" value="1"/>
</dbReference>
<evidence type="ECO:0000313" key="2">
    <source>
        <dbReference type="EMBL" id="GKV15547.1"/>
    </source>
</evidence>
<gene>
    <name evidence="2" type="ORF">SLEP1_g26329</name>
</gene>
<protein>
    <submittedName>
        <fullName evidence="2">Uncharacterized protein</fullName>
    </submittedName>
</protein>